<dbReference type="InterPro" id="IPR013083">
    <property type="entry name" value="Znf_RING/FYVE/PHD"/>
</dbReference>
<protein>
    <recommendedName>
        <fullName evidence="1">RING-type domain-containing protein</fullName>
    </recommendedName>
</protein>
<proteinExistence type="predicted"/>
<evidence type="ECO:0000313" key="2">
    <source>
        <dbReference type="EMBL" id="QHT31409.1"/>
    </source>
</evidence>
<reference evidence="2" key="1">
    <citation type="journal article" date="2020" name="Nature">
        <title>Giant virus diversity and host interactions through global metagenomics.</title>
        <authorList>
            <person name="Schulz F."/>
            <person name="Roux S."/>
            <person name="Paez-Espino D."/>
            <person name="Jungbluth S."/>
            <person name="Walsh D.A."/>
            <person name="Denef V.J."/>
            <person name="McMahon K.D."/>
            <person name="Konstantinidis K.T."/>
            <person name="Eloe-Fadrosh E.A."/>
            <person name="Kyrpides N.C."/>
            <person name="Woyke T."/>
        </authorList>
    </citation>
    <scope>NUCLEOTIDE SEQUENCE</scope>
    <source>
        <strain evidence="2">GVMAG-M-3300009155-2</strain>
    </source>
</reference>
<dbReference type="InterPro" id="IPR001841">
    <property type="entry name" value="Znf_RING"/>
</dbReference>
<dbReference type="EMBL" id="MN738919">
    <property type="protein sequence ID" value="QHT31409.1"/>
    <property type="molecule type" value="Genomic_DNA"/>
</dbReference>
<name>A0A6C0ESV6_9ZZZZ</name>
<dbReference type="AlphaFoldDB" id="A0A6C0ESV6"/>
<dbReference type="PROSITE" id="PS50089">
    <property type="entry name" value="ZF_RING_2"/>
    <property type="match status" value="1"/>
</dbReference>
<dbReference type="SUPFAM" id="SSF57850">
    <property type="entry name" value="RING/U-box"/>
    <property type="match status" value="1"/>
</dbReference>
<feature type="domain" description="RING-type" evidence="1">
    <location>
        <begin position="120"/>
        <end position="166"/>
    </location>
</feature>
<dbReference type="Gene3D" id="3.30.40.10">
    <property type="entry name" value="Zinc/RING finger domain, C3HC4 (zinc finger)"/>
    <property type="match status" value="1"/>
</dbReference>
<evidence type="ECO:0000259" key="1">
    <source>
        <dbReference type="PROSITE" id="PS50089"/>
    </source>
</evidence>
<accession>A0A6C0ESV6</accession>
<organism evidence="2">
    <name type="scientific">viral metagenome</name>
    <dbReference type="NCBI Taxonomy" id="1070528"/>
    <lineage>
        <taxon>unclassified sequences</taxon>
        <taxon>metagenomes</taxon>
        <taxon>organismal metagenomes</taxon>
    </lineage>
</organism>
<sequence>MFSLKSLGDTYDKYNKSWNSLLSRYKECSNTIYKLQNIKSHMKKFDKQGFCKDSFPSNYLRLCDKYEIEIAELEIRANDIDKNMQKLWDKMESIFKITKQNSKLTKITKLQKRQLERETCSICYEQHNIKQLVTTNCGHTFGKCCFSQLIDYTFDNCTDIVCPCCRNDKIELTRYVI</sequence>